<reference evidence="3" key="1">
    <citation type="submission" date="2014-05" db="EMBL/GenBank/DDBJ databases">
        <title>The transcriptome of the halophilic microalga Tetraselmis sp. GSL018 isolated from the Great Salt Lake, Utah.</title>
        <authorList>
            <person name="Jinkerson R.E."/>
            <person name="D'Adamo S."/>
            <person name="Posewitz M.C."/>
        </authorList>
    </citation>
    <scope>NUCLEOTIDE SEQUENCE</scope>
    <source>
        <strain evidence="3">GSL018</strain>
    </source>
</reference>
<protein>
    <recommendedName>
        <fullName evidence="2">SANTA domain-containing protein</fullName>
    </recommendedName>
</protein>
<proteinExistence type="predicted"/>
<evidence type="ECO:0000313" key="3">
    <source>
        <dbReference type="EMBL" id="JAC69451.1"/>
    </source>
</evidence>
<feature type="domain" description="SANTA" evidence="2">
    <location>
        <begin position="69"/>
        <end position="160"/>
    </location>
</feature>
<gene>
    <name evidence="3" type="ORF">TSPGSL018_6338</name>
</gene>
<dbReference type="AlphaFoldDB" id="A0A061RFZ9"/>
<dbReference type="Pfam" id="PF09133">
    <property type="entry name" value="SANTA"/>
    <property type="match status" value="1"/>
</dbReference>
<feature type="compositionally biased region" description="Low complexity" evidence="1">
    <location>
        <begin position="208"/>
        <end position="219"/>
    </location>
</feature>
<accession>A0A061RFZ9</accession>
<evidence type="ECO:0000256" key="1">
    <source>
        <dbReference type="SAM" id="MobiDB-lite"/>
    </source>
</evidence>
<feature type="non-terminal residue" evidence="3">
    <location>
        <position position="251"/>
    </location>
</feature>
<name>A0A061RFZ9_9CHLO</name>
<sequence length="251" mass="26100">MDVKDIDARFDELLAFPEISYQCDSGSQGTAVPVNSPWGVSNNICKEVTGPTAQMVFEEAFSGPSFGRVVLDRWSAFLQKDEAEGVLVFISGVPVGSDAMREPVVCNAPVQQRITSHHLVLRDATQVALCGAPEEEPMEQARVGWLIPSLLNGFPVDWQQIVRSPPLPEAGGRSGLRDPSRSPVEGEDEGAADAGEAPAEPEPGGGAAAAEGVAGSSAEARGDGSPPADEADAWEPPPSGCEGGSPPRDGG</sequence>
<evidence type="ECO:0000259" key="2">
    <source>
        <dbReference type="Pfam" id="PF09133"/>
    </source>
</evidence>
<organism evidence="3">
    <name type="scientific">Tetraselmis sp. GSL018</name>
    <dbReference type="NCBI Taxonomy" id="582737"/>
    <lineage>
        <taxon>Eukaryota</taxon>
        <taxon>Viridiplantae</taxon>
        <taxon>Chlorophyta</taxon>
        <taxon>core chlorophytes</taxon>
        <taxon>Chlorodendrophyceae</taxon>
        <taxon>Chlorodendrales</taxon>
        <taxon>Chlorodendraceae</taxon>
        <taxon>Tetraselmis</taxon>
    </lineage>
</organism>
<feature type="region of interest" description="Disordered" evidence="1">
    <location>
        <begin position="163"/>
        <end position="251"/>
    </location>
</feature>
<dbReference type="EMBL" id="GBEZ01016833">
    <property type="protein sequence ID" value="JAC69451.1"/>
    <property type="molecule type" value="Transcribed_RNA"/>
</dbReference>
<dbReference type="InterPro" id="IPR015216">
    <property type="entry name" value="SANTA"/>
</dbReference>